<dbReference type="EMBL" id="LN854333">
    <property type="protein sequence ID" value="CRY98090.1"/>
    <property type="molecule type" value="Genomic_DNA"/>
</dbReference>
<keyword evidence="1" id="KW-0614">Plasmid</keyword>
<protein>
    <submittedName>
        <fullName evidence="1">Uncharacterized protein</fullName>
    </submittedName>
</protein>
<reference evidence="1" key="2">
    <citation type="submission" date="2015-07" db="EMBL/GenBank/DDBJ databases">
        <title>Plasmids, circular viruses and viroids from rat gut.</title>
        <authorList>
            <person name="Jorgensen T.J."/>
            <person name="Hansen M.A."/>
            <person name="Xu Z."/>
            <person name="Tabak M.A."/>
            <person name="Sorensen S.J."/>
            <person name="Hansen L.H."/>
        </authorList>
    </citation>
    <scope>NUCLEOTIDE SEQUENCE</scope>
    <source>
        <plasmid evidence="1">pRGRH1836</plasmid>
    </source>
</reference>
<name>A0A0H5Q9N1_9ZZZZ</name>
<organism evidence="1">
    <name type="scientific">uncultured prokaryote</name>
    <dbReference type="NCBI Taxonomy" id="198431"/>
    <lineage>
        <taxon>unclassified sequences</taxon>
        <taxon>environmental samples</taxon>
    </lineage>
</organism>
<dbReference type="AlphaFoldDB" id="A0A0H5Q9N1"/>
<proteinExistence type="predicted"/>
<evidence type="ECO:0000313" key="1">
    <source>
        <dbReference type="EMBL" id="CRY98090.1"/>
    </source>
</evidence>
<geneLocation type="plasmid" evidence="1">
    <name>pRGRH1836</name>
</geneLocation>
<reference evidence="1" key="1">
    <citation type="submission" date="2015-06" db="EMBL/GenBank/DDBJ databases">
        <authorList>
            <person name="Joergensen T."/>
        </authorList>
    </citation>
    <scope>NUCLEOTIDE SEQUENCE</scope>
    <source>
        <plasmid evidence="1">pRGRH1836</plasmid>
    </source>
</reference>
<sequence>MVSRTFRLEKSTVEQLECIAESRECTKTEAIRFAIQTGYDALQEEYAVGDDSGDLQRQIDYLQTANLALMDQNAQLVDALSKAQAVQAVLAAPKRRFLPPWRWGRKNRE</sequence>
<accession>A0A0H5Q9N1</accession>